<dbReference type="InterPro" id="IPR013078">
    <property type="entry name" value="His_Pase_superF_clade-1"/>
</dbReference>
<evidence type="ECO:0000313" key="1">
    <source>
        <dbReference type="EMBL" id="EMS80048.1"/>
    </source>
</evidence>
<keyword evidence="1" id="KW-0413">Isomerase</keyword>
<comment type="caution">
    <text evidence="1">The sequence shown here is derived from an EMBL/GenBank/DDBJ whole genome shotgun (WGS) entry which is preliminary data.</text>
</comment>
<protein>
    <submittedName>
        <fullName evidence="1">Putative phosphoglycerate mutase</fullName>
        <ecNumber evidence="1">5.4.2.-</ecNumber>
    </submittedName>
</protein>
<dbReference type="SUPFAM" id="SSF53254">
    <property type="entry name" value="Phosphoglycerate mutase-like"/>
    <property type="match status" value="1"/>
</dbReference>
<reference evidence="1 2" key="1">
    <citation type="journal article" date="2013" name="Genome Announc.">
        <title>Draft Genome Sequence of Desulfotignum phosphitoxidans DSM 13687 Strain FiPS-3.</title>
        <authorList>
            <person name="Poehlein A."/>
            <person name="Daniel R."/>
            <person name="Simeonova D.D."/>
        </authorList>
    </citation>
    <scope>NUCLEOTIDE SEQUENCE [LARGE SCALE GENOMIC DNA]</scope>
    <source>
        <strain evidence="1 2">DSM 13687</strain>
    </source>
</reference>
<dbReference type="EC" id="5.4.2.-" evidence="1"/>
<dbReference type="Proteomes" id="UP000014216">
    <property type="component" value="Unassembled WGS sequence"/>
</dbReference>
<accession>S0FY95</accession>
<sequence length="231" mass="26226">MSRKYEVKSDQTLTVIKQLLNQGITKIAAIIRHSERLYSTQARMEPFMNLTPEGLQYAVEMGQNLPAGPLPRMYSSYIGRCIETAYLIDKGFSRQHGIQLPHNQPKEQLAPFYIKDNQKALALLKEQGTYTYIRNWFDSRLDDTVMENPATTAAALTRFMTEQVNGLADNEIAICVSHDWNIFPLKEFALGLPHEEAGDIGYLDGVVFFENKNRMFITSYQADPRPVVAAS</sequence>
<organism evidence="1 2">
    <name type="scientific">Desulfotignum phosphitoxidans DSM 13687</name>
    <dbReference type="NCBI Taxonomy" id="1286635"/>
    <lineage>
        <taxon>Bacteria</taxon>
        <taxon>Pseudomonadati</taxon>
        <taxon>Thermodesulfobacteriota</taxon>
        <taxon>Desulfobacteria</taxon>
        <taxon>Desulfobacterales</taxon>
        <taxon>Desulfobacteraceae</taxon>
        <taxon>Desulfotignum</taxon>
    </lineage>
</organism>
<dbReference type="AlphaFoldDB" id="S0FY95"/>
<dbReference type="EMBL" id="APJX01000003">
    <property type="protein sequence ID" value="EMS80048.1"/>
    <property type="molecule type" value="Genomic_DNA"/>
</dbReference>
<dbReference type="GO" id="GO:0016853">
    <property type="term" value="F:isomerase activity"/>
    <property type="evidence" value="ECO:0007669"/>
    <property type="project" value="UniProtKB-KW"/>
</dbReference>
<dbReference type="CDD" id="cd07040">
    <property type="entry name" value="HP"/>
    <property type="match status" value="1"/>
</dbReference>
<dbReference type="Pfam" id="PF00300">
    <property type="entry name" value="His_Phos_1"/>
    <property type="match status" value="1"/>
</dbReference>
<keyword evidence="2" id="KW-1185">Reference proteome</keyword>
<evidence type="ECO:0000313" key="2">
    <source>
        <dbReference type="Proteomes" id="UP000014216"/>
    </source>
</evidence>
<dbReference type="OrthoDB" id="191478at2"/>
<dbReference type="InterPro" id="IPR029033">
    <property type="entry name" value="His_PPase_superfam"/>
</dbReference>
<dbReference type="RefSeq" id="WP_006965379.1">
    <property type="nucleotide sequence ID" value="NZ_APJX01000003.1"/>
</dbReference>
<proteinExistence type="predicted"/>
<name>S0FY95_9BACT</name>
<dbReference type="Gene3D" id="3.40.50.1240">
    <property type="entry name" value="Phosphoglycerate mutase-like"/>
    <property type="match status" value="1"/>
</dbReference>
<gene>
    <name evidence="1" type="ORF">Dpo_3c01910</name>
</gene>